<reference evidence="6 7" key="1">
    <citation type="submission" date="2022-12" db="EMBL/GenBank/DDBJ databases">
        <title>Sphingomonas abieness sp. nov., an endophytic bacterium isolated from Abies koreana.</title>
        <authorList>
            <person name="Jiang L."/>
            <person name="Lee J."/>
        </authorList>
    </citation>
    <scope>NUCLEOTIDE SEQUENCE [LARGE SCALE GENOMIC DNA]</scope>
    <source>
        <strain evidence="7">PAMB 00755</strain>
    </source>
</reference>
<dbReference type="Pfam" id="PF00015">
    <property type="entry name" value="MCPsignal"/>
    <property type="match status" value="1"/>
</dbReference>
<accession>A0ABY7NKV5</accession>
<keyword evidence="4" id="KW-0472">Membrane</keyword>
<evidence type="ECO:0000259" key="5">
    <source>
        <dbReference type="PROSITE" id="PS50111"/>
    </source>
</evidence>
<dbReference type="RefSeq" id="WP_270076520.1">
    <property type="nucleotide sequence ID" value="NZ_CP115174.1"/>
</dbReference>
<evidence type="ECO:0000256" key="2">
    <source>
        <dbReference type="PROSITE-ProRule" id="PRU00284"/>
    </source>
</evidence>
<protein>
    <submittedName>
        <fullName evidence="6">Methyl-accepting chemotaxis protein</fullName>
    </submittedName>
</protein>
<gene>
    <name evidence="6" type="ORF">PBT88_17150</name>
</gene>
<sequence length="615" mass="64937">MSGFGLDRDKREVGALAPLLTLILLAFVGAALVVMSLVDRANRNDAATMHALVSGALKREARTLADSTFSTAHWDDAVDHLYGNLDVEWARSNLSYPMYSYIIDDQGRMLWSCRPNAKGVATPLASAIGAEGVAALTARLPHTQDQARRMKTGLAFSIRYEGRPAVLSAMPILPLLRPHPIGPLRYIVFVRPLDANVLAAWQDAFGLRSLGWSEAGGDGASSLLVRDVNGVAMGTLAWPLSTAGGDALRGILPVLLGVGAAFLFTSFWMLRLLLRSRTKLEESIASARTETIRAEDNARRTERALAEAEDARQRADHLARREIEDRASHEAQLRDSQRRIAEELKRSLASVVGELIHSASALERSADTTLSIIAHQQQQAGAIRDRSHDASLASQAIFETLHELSASIAEIGSASERAHLAAADASQQSARARGTNGNLIRNVDLIREAANLIGQISDQTNLLALNATIEAARAGDAGKGFAVVAGEVKGLAQQAGHTTSAIKGRVDGVASAARETVALVDAVDGIMAALVAAVAGAAATAHQQSEAVDAIQRSSSGIAENARNSDEAIGAISAALDHVAETAGSTRQIGLSVRAHAEQLDARFAALVGQLEAAA</sequence>
<name>A0ABY7NKV5_9SPHN</name>
<dbReference type="PANTHER" id="PTHR32089">
    <property type="entry name" value="METHYL-ACCEPTING CHEMOTAXIS PROTEIN MCPB"/>
    <property type="match status" value="1"/>
</dbReference>
<dbReference type="SUPFAM" id="SSF58104">
    <property type="entry name" value="Methyl-accepting chemotaxis protein (MCP) signaling domain"/>
    <property type="match status" value="1"/>
</dbReference>
<dbReference type="PANTHER" id="PTHR32089:SF112">
    <property type="entry name" value="LYSOZYME-LIKE PROTEIN-RELATED"/>
    <property type="match status" value="1"/>
</dbReference>
<dbReference type="InterPro" id="IPR004089">
    <property type="entry name" value="MCPsignal_dom"/>
</dbReference>
<dbReference type="Proteomes" id="UP001210865">
    <property type="component" value="Chromosome"/>
</dbReference>
<proteinExistence type="predicted"/>
<feature type="transmembrane region" description="Helical" evidence="4">
    <location>
        <begin position="250"/>
        <end position="270"/>
    </location>
</feature>
<feature type="transmembrane region" description="Helical" evidence="4">
    <location>
        <begin position="12"/>
        <end position="38"/>
    </location>
</feature>
<keyword evidence="4" id="KW-0812">Transmembrane</keyword>
<organism evidence="6 7">
    <name type="scientific">Sphingomonas abietis</name>
    <dbReference type="NCBI Taxonomy" id="3012344"/>
    <lineage>
        <taxon>Bacteria</taxon>
        <taxon>Pseudomonadati</taxon>
        <taxon>Pseudomonadota</taxon>
        <taxon>Alphaproteobacteria</taxon>
        <taxon>Sphingomonadales</taxon>
        <taxon>Sphingomonadaceae</taxon>
        <taxon>Sphingomonas</taxon>
    </lineage>
</organism>
<dbReference type="PROSITE" id="PS50111">
    <property type="entry name" value="CHEMOTAXIS_TRANSDUC_2"/>
    <property type="match status" value="1"/>
</dbReference>
<keyword evidence="1 2" id="KW-0807">Transducer</keyword>
<dbReference type="Pfam" id="PF05228">
    <property type="entry name" value="CHASE4"/>
    <property type="match status" value="1"/>
</dbReference>
<evidence type="ECO:0000313" key="7">
    <source>
        <dbReference type="Proteomes" id="UP001210865"/>
    </source>
</evidence>
<evidence type="ECO:0000313" key="6">
    <source>
        <dbReference type="EMBL" id="WBO21872.1"/>
    </source>
</evidence>
<feature type="coiled-coil region" evidence="3">
    <location>
        <begin position="291"/>
        <end position="346"/>
    </location>
</feature>
<feature type="domain" description="Methyl-accepting transducer" evidence="5">
    <location>
        <begin position="358"/>
        <end position="580"/>
    </location>
</feature>
<evidence type="ECO:0000256" key="1">
    <source>
        <dbReference type="ARBA" id="ARBA00023224"/>
    </source>
</evidence>
<dbReference type="SMART" id="SM00283">
    <property type="entry name" value="MA"/>
    <property type="match status" value="1"/>
</dbReference>
<evidence type="ECO:0000256" key="3">
    <source>
        <dbReference type="SAM" id="Coils"/>
    </source>
</evidence>
<evidence type="ECO:0000256" key="4">
    <source>
        <dbReference type="SAM" id="Phobius"/>
    </source>
</evidence>
<dbReference type="InterPro" id="IPR007892">
    <property type="entry name" value="CHASE4"/>
</dbReference>
<dbReference type="Gene3D" id="1.10.287.950">
    <property type="entry name" value="Methyl-accepting chemotaxis protein"/>
    <property type="match status" value="1"/>
</dbReference>
<keyword evidence="7" id="KW-1185">Reference proteome</keyword>
<keyword evidence="3" id="KW-0175">Coiled coil</keyword>
<dbReference type="EMBL" id="CP115174">
    <property type="protein sequence ID" value="WBO21872.1"/>
    <property type="molecule type" value="Genomic_DNA"/>
</dbReference>
<keyword evidence="4" id="KW-1133">Transmembrane helix</keyword>